<gene>
    <name evidence="1" type="ORF">ACHKAR_06360</name>
</gene>
<accession>A0ABW7N6H6</accession>
<evidence type="ECO:0000313" key="2">
    <source>
        <dbReference type="Proteomes" id="UP001610063"/>
    </source>
</evidence>
<dbReference type="InterPro" id="IPR025345">
    <property type="entry name" value="DUF4249"/>
</dbReference>
<dbReference type="EMBL" id="JBIPKE010000014">
    <property type="protein sequence ID" value="MFH6983052.1"/>
    <property type="molecule type" value="Genomic_DNA"/>
</dbReference>
<name>A0ABW7N6H6_9BACT</name>
<dbReference type="Pfam" id="PF14054">
    <property type="entry name" value="DUF4249"/>
    <property type="match status" value="1"/>
</dbReference>
<dbReference type="Proteomes" id="UP001610063">
    <property type="component" value="Unassembled WGS sequence"/>
</dbReference>
<keyword evidence="2" id="KW-1185">Reference proteome</keyword>
<proteinExistence type="predicted"/>
<dbReference type="RefSeq" id="WP_395416638.1">
    <property type="nucleotide sequence ID" value="NZ_JBIPKE010000014.1"/>
</dbReference>
<evidence type="ECO:0000313" key="1">
    <source>
        <dbReference type="EMBL" id="MFH6983052.1"/>
    </source>
</evidence>
<dbReference type="PROSITE" id="PS51257">
    <property type="entry name" value="PROKAR_LIPOPROTEIN"/>
    <property type="match status" value="1"/>
</dbReference>
<comment type="caution">
    <text evidence="1">The sequence shown here is derived from an EMBL/GenBank/DDBJ whole genome shotgun (WGS) entry which is preliminary data.</text>
</comment>
<reference evidence="1 2" key="1">
    <citation type="journal article" date="2013" name="Int. J. Syst. Evol. Microbiol.">
        <title>Marinoscillum luteum sp. nov., isolated from marine sediment.</title>
        <authorList>
            <person name="Cha I.T."/>
            <person name="Park S.J."/>
            <person name="Kim S.J."/>
            <person name="Kim J.G."/>
            <person name="Jung M.Y."/>
            <person name="Shin K.S."/>
            <person name="Kwon K.K."/>
            <person name="Yang S.H."/>
            <person name="Seo Y.S."/>
            <person name="Rhee S.K."/>
        </authorList>
    </citation>
    <scope>NUCLEOTIDE SEQUENCE [LARGE SCALE GENOMIC DNA]</scope>
    <source>
        <strain evidence="1 2">KCTC 23939</strain>
    </source>
</reference>
<protein>
    <submittedName>
        <fullName evidence="1">DUF4249 domain-containing protein</fullName>
    </submittedName>
</protein>
<sequence>MKKQYLILLLTLGSVVACVKPYDFDPLSYEKVLVIDGAVTNEPGPYEVSITYTFPLEETSAETVADAQVWVMDGAGLRTDFSPSESGVYTSPPAFRGVVGNRYSLFVEMPDGSLYTSDEQLLKASPEIDSIYGKYAQLPNDADEQNVGGIQFFIDSHDDTGETRHYRYEWEEAYKIQVPYPAHYEVVVSDTDTVIVPLDTPKGICYQEYYSNSLIYGTSVGSSENRMAEFPVRFVSEKLPHLRTRYALLVKQYAISESAYLFYKRLRENNESGGSLFDKQTGSIFGNIHAVDNAEESVLGYFEVSGVSSKRRFFYNRDLDERLRAGHFPYSCLYTERISTVPDSAYYYLQLYDGNIYALYTFPPSVDIYSRGCTDCSFYAEVIPPDYWVN</sequence>
<organism evidence="1 2">
    <name type="scientific">Marinoscillum luteum</name>
    <dbReference type="NCBI Taxonomy" id="861051"/>
    <lineage>
        <taxon>Bacteria</taxon>
        <taxon>Pseudomonadati</taxon>
        <taxon>Bacteroidota</taxon>
        <taxon>Cytophagia</taxon>
        <taxon>Cytophagales</taxon>
        <taxon>Reichenbachiellaceae</taxon>
        <taxon>Marinoscillum</taxon>
    </lineage>
</organism>